<gene>
    <name evidence="1" type="ORF">E2C01_021631</name>
</gene>
<name>A0A5B7E5G1_PORTR</name>
<dbReference type="Proteomes" id="UP000324222">
    <property type="component" value="Unassembled WGS sequence"/>
</dbReference>
<comment type="caution">
    <text evidence="1">The sequence shown here is derived from an EMBL/GenBank/DDBJ whole genome shotgun (WGS) entry which is preliminary data.</text>
</comment>
<proteinExistence type="predicted"/>
<evidence type="ECO:0000313" key="2">
    <source>
        <dbReference type="Proteomes" id="UP000324222"/>
    </source>
</evidence>
<evidence type="ECO:0000313" key="1">
    <source>
        <dbReference type="EMBL" id="MPC28426.1"/>
    </source>
</evidence>
<organism evidence="1 2">
    <name type="scientific">Portunus trituberculatus</name>
    <name type="common">Swimming crab</name>
    <name type="synonym">Neptunus trituberculatus</name>
    <dbReference type="NCBI Taxonomy" id="210409"/>
    <lineage>
        <taxon>Eukaryota</taxon>
        <taxon>Metazoa</taxon>
        <taxon>Ecdysozoa</taxon>
        <taxon>Arthropoda</taxon>
        <taxon>Crustacea</taxon>
        <taxon>Multicrustacea</taxon>
        <taxon>Malacostraca</taxon>
        <taxon>Eumalacostraca</taxon>
        <taxon>Eucarida</taxon>
        <taxon>Decapoda</taxon>
        <taxon>Pleocyemata</taxon>
        <taxon>Brachyura</taxon>
        <taxon>Eubrachyura</taxon>
        <taxon>Portunoidea</taxon>
        <taxon>Portunidae</taxon>
        <taxon>Portuninae</taxon>
        <taxon>Portunus</taxon>
    </lineage>
</organism>
<sequence>MKQIRIPDIDTQAIHQYGDHQGQSGFLLPLNVLSPHLHLHLQPLRSRTGHFWNSDHTSAPPYLWTTKRNAEVQSAEKCSKVQK</sequence>
<protein>
    <submittedName>
        <fullName evidence="1">Uncharacterized protein</fullName>
    </submittedName>
</protein>
<keyword evidence="2" id="KW-1185">Reference proteome</keyword>
<dbReference type="AlphaFoldDB" id="A0A5B7E5G1"/>
<accession>A0A5B7E5G1</accession>
<reference evidence="1 2" key="1">
    <citation type="submission" date="2019-05" db="EMBL/GenBank/DDBJ databases">
        <title>Another draft genome of Portunus trituberculatus and its Hox gene families provides insights of decapod evolution.</title>
        <authorList>
            <person name="Jeong J.-H."/>
            <person name="Song I."/>
            <person name="Kim S."/>
            <person name="Choi T."/>
            <person name="Kim D."/>
            <person name="Ryu S."/>
            <person name="Kim W."/>
        </authorList>
    </citation>
    <scope>NUCLEOTIDE SEQUENCE [LARGE SCALE GENOMIC DNA]</scope>
    <source>
        <tissue evidence="1">Muscle</tissue>
    </source>
</reference>
<dbReference type="EMBL" id="VSRR010001910">
    <property type="protein sequence ID" value="MPC28426.1"/>
    <property type="molecule type" value="Genomic_DNA"/>
</dbReference>